<keyword evidence="8" id="KW-1185">Reference proteome</keyword>
<comment type="caution">
    <text evidence="7">The sequence shown here is derived from an EMBL/GenBank/DDBJ whole genome shotgun (WGS) entry which is preliminary data.</text>
</comment>
<keyword evidence="2" id="KW-0805">Transcription regulation</keyword>
<evidence type="ECO:0000256" key="1">
    <source>
        <dbReference type="ARBA" id="ARBA00010641"/>
    </source>
</evidence>
<dbReference type="SUPFAM" id="SSF88659">
    <property type="entry name" value="Sigma3 and sigma4 domains of RNA polymerase sigma factors"/>
    <property type="match status" value="1"/>
</dbReference>
<dbReference type="Gene3D" id="1.10.10.10">
    <property type="entry name" value="Winged helix-like DNA-binding domain superfamily/Winged helix DNA-binding domain"/>
    <property type="match status" value="1"/>
</dbReference>
<dbReference type="NCBIfam" id="TIGR02937">
    <property type="entry name" value="sigma70-ECF"/>
    <property type="match status" value="1"/>
</dbReference>
<evidence type="ECO:0000256" key="2">
    <source>
        <dbReference type="ARBA" id="ARBA00023015"/>
    </source>
</evidence>
<comment type="similarity">
    <text evidence="1">Belongs to the sigma-70 factor family. ECF subfamily.</text>
</comment>
<evidence type="ECO:0000313" key="8">
    <source>
        <dbReference type="Proteomes" id="UP001500027"/>
    </source>
</evidence>
<dbReference type="Proteomes" id="UP001500027">
    <property type="component" value="Unassembled WGS sequence"/>
</dbReference>
<dbReference type="Pfam" id="PF08281">
    <property type="entry name" value="Sigma70_r4_2"/>
    <property type="match status" value="1"/>
</dbReference>
<evidence type="ECO:0000259" key="6">
    <source>
        <dbReference type="Pfam" id="PF08281"/>
    </source>
</evidence>
<dbReference type="InterPro" id="IPR013324">
    <property type="entry name" value="RNA_pol_sigma_r3/r4-like"/>
</dbReference>
<keyword evidence="3" id="KW-0731">Sigma factor</keyword>
<evidence type="ECO:0000256" key="4">
    <source>
        <dbReference type="ARBA" id="ARBA00023163"/>
    </source>
</evidence>
<reference evidence="8" key="1">
    <citation type="journal article" date="2019" name="Int. J. Syst. Evol. Microbiol.">
        <title>The Global Catalogue of Microorganisms (GCM) 10K type strain sequencing project: providing services to taxonomists for standard genome sequencing and annotation.</title>
        <authorList>
            <consortium name="The Broad Institute Genomics Platform"/>
            <consortium name="The Broad Institute Genome Sequencing Center for Infectious Disease"/>
            <person name="Wu L."/>
            <person name="Ma J."/>
        </authorList>
    </citation>
    <scope>NUCLEOTIDE SEQUENCE [LARGE SCALE GENOMIC DNA]</scope>
    <source>
        <strain evidence="8">JCM 17452</strain>
    </source>
</reference>
<proteinExistence type="inferred from homology"/>
<dbReference type="EMBL" id="BAABAV010000001">
    <property type="protein sequence ID" value="GAA4268690.1"/>
    <property type="molecule type" value="Genomic_DNA"/>
</dbReference>
<dbReference type="Pfam" id="PF04542">
    <property type="entry name" value="Sigma70_r2"/>
    <property type="match status" value="1"/>
</dbReference>
<dbReference type="InterPro" id="IPR013249">
    <property type="entry name" value="RNA_pol_sigma70_r4_t2"/>
</dbReference>
<accession>A0ABP8E9E8</accession>
<dbReference type="InterPro" id="IPR039425">
    <property type="entry name" value="RNA_pol_sigma-70-like"/>
</dbReference>
<organism evidence="7 8">
    <name type="scientific">Hyunsoonleella aestuarii</name>
    <dbReference type="NCBI Taxonomy" id="912802"/>
    <lineage>
        <taxon>Bacteria</taxon>
        <taxon>Pseudomonadati</taxon>
        <taxon>Bacteroidota</taxon>
        <taxon>Flavobacteriia</taxon>
        <taxon>Flavobacteriales</taxon>
        <taxon>Flavobacteriaceae</taxon>
    </lineage>
</organism>
<dbReference type="InterPro" id="IPR036388">
    <property type="entry name" value="WH-like_DNA-bd_sf"/>
</dbReference>
<dbReference type="InterPro" id="IPR007627">
    <property type="entry name" value="RNA_pol_sigma70_r2"/>
</dbReference>
<evidence type="ECO:0000259" key="5">
    <source>
        <dbReference type="Pfam" id="PF04542"/>
    </source>
</evidence>
<dbReference type="SUPFAM" id="SSF88946">
    <property type="entry name" value="Sigma2 domain of RNA polymerase sigma factors"/>
    <property type="match status" value="1"/>
</dbReference>
<dbReference type="InterPro" id="IPR014284">
    <property type="entry name" value="RNA_pol_sigma-70_dom"/>
</dbReference>
<sequence length="183" mass="21379">MFNLSLQQLIENCKSNDTKAQGELYKLFSSKLFSICLKYSKNYAQAEDNLQDAFLTIFEKIEQFKNKGSFEGWLKRITINTALQRYRKEKVFEIVNNNEIADEDIEIYGEDISLDFLLKMVQQLPDRYRLVFNLYVLDGYSHKNIAEMLNISIGTSKSNLARARQSLKKSIEDYKTTRSIKSL</sequence>
<gene>
    <name evidence="7" type="ORF">GCM10022257_07910</name>
</gene>
<keyword evidence="4" id="KW-0804">Transcription</keyword>
<dbReference type="PANTHER" id="PTHR43133:SF46">
    <property type="entry name" value="RNA POLYMERASE SIGMA-70 FACTOR ECF SUBFAMILY"/>
    <property type="match status" value="1"/>
</dbReference>
<protein>
    <submittedName>
        <fullName evidence="7">RNA polymerase sigma factor</fullName>
    </submittedName>
</protein>
<name>A0ABP8E9E8_9FLAO</name>
<feature type="domain" description="RNA polymerase sigma-70 region 2" evidence="5">
    <location>
        <begin position="24"/>
        <end position="90"/>
    </location>
</feature>
<dbReference type="CDD" id="cd06171">
    <property type="entry name" value="Sigma70_r4"/>
    <property type="match status" value="1"/>
</dbReference>
<dbReference type="Gene3D" id="1.10.1740.10">
    <property type="match status" value="1"/>
</dbReference>
<dbReference type="InterPro" id="IPR013325">
    <property type="entry name" value="RNA_pol_sigma_r2"/>
</dbReference>
<dbReference type="PANTHER" id="PTHR43133">
    <property type="entry name" value="RNA POLYMERASE ECF-TYPE SIGMA FACTO"/>
    <property type="match status" value="1"/>
</dbReference>
<evidence type="ECO:0000256" key="3">
    <source>
        <dbReference type="ARBA" id="ARBA00023082"/>
    </source>
</evidence>
<evidence type="ECO:0000313" key="7">
    <source>
        <dbReference type="EMBL" id="GAA4268690.1"/>
    </source>
</evidence>
<feature type="domain" description="RNA polymerase sigma factor 70 region 4 type 2" evidence="6">
    <location>
        <begin position="117"/>
        <end position="167"/>
    </location>
</feature>